<accession>A0AAV7WDU9</accession>
<dbReference type="AlphaFoldDB" id="A0AAV7WDU9"/>
<organism evidence="1 2">
    <name type="scientific">Pleurodeles waltl</name>
    <name type="common">Iberian ribbed newt</name>
    <dbReference type="NCBI Taxonomy" id="8319"/>
    <lineage>
        <taxon>Eukaryota</taxon>
        <taxon>Metazoa</taxon>
        <taxon>Chordata</taxon>
        <taxon>Craniata</taxon>
        <taxon>Vertebrata</taxon>
        <taxon>Euteleostomi</taxon>
        <taxon>Amphibia</taxon>
        <taxon>Batrachia</taxon>
        <taxon>Caudata</taxon>
        <taxon>Salamandroidea</taxon>
        <taxon>Salamandridae</taxon>
        <taxon>Pleurodelinae</taxon>
        <taxon>Pleurodeles</taxon>
    </lineage>
</organism>
<protein>
    <submittedName>
        <fullName evidence="1">Uncharacterized protein</fullName>
    </submittedName>
</protein>
<reference evidence="1" key="1">
    <citation type="journal article" date="2022" name="bioRxiv">
        <title>Sequencing and chromosome-scale assembly of the giantPleurodeles waltlgenome.</title>
        <authorList>
            <person name="Brown T."/>
            <person name="Elewa A."/>
            <person name="Iarovenko S."/>
            <person name="Subramanian E."/>
            <person name="Araus A.J."/>
            <person name="Petzold A."/>
            <person name="Susuki M."/>
            <person name="Suzuki K.-i.T."/>
            <person name="Hayashi T."/>
            <person name="Toyoda A."/>
            <person name="Oliveira C."/>
            <person name="Osipova E."/>
            <person name="Leigh N.D."/>
            <person name="Simon A."/>
            <person name="Yun M.H."/>
        </authorList>
    </citation>
    <scope>NUCLEOTIDE SEQUENCE</scope>
    <source>
        <strain evidence="1">20211129_DDA</strain>
        <tissue evidence="1">Liver</tissue>
    </source>
</reference>
<sequence>MKSRARSADRTEIAVRTRRLSVAKRQGPAAAHLSIVTKIASGFDRPKKELSLYYIGKRGLMECACLYTVCSLFIKQDSPTRDLVEVI</sequence>
<proteinExistence type="predicted"/>
<dbReference type="Proteomes" id="UP001066276">
    <property type="component" value="Chromosome 1_2"/>
</dbReference>
<keyword evidence="2" id="KW-1185">Reference proteome</keyword>
<gene>
    <name evidence="1" type="ORF">NDU88_006105</name>
</gene>
<comment type="caution">
    <text evidence="1">The sequence shown here is derived from an EMBL/GenBank/DDBJ whole genome shotgun (WGS) entry which is preliminary data.</text>
</comment>
<name>A0AAV7WDU9_PLEWA</name>
<dbReference type="EMBL" id="JANPWB010000002">
    <property type="protein sequence ID" value="KAJ1210743.1"/>
    <property type="molecule type" value="Genomic_DNA"/>
</dbReference>
<evidence type="ECO:0000313" key="1">
    <source>
        <dbReference type="EMBL" id="KAJ1210743.1"/>
    </source>
</evidence>
<evidence type="ECO:0000313" key="2">
    <source>
        <dbReference type="Proteomes" id="UP001066276"/>
    </source>
</evidence>